<dbReference type="InterPro" id="IPR052155">
    <property type="entry name" value="Biofilm_reg_signaling"/>
</dbReference>
<keyword evidence="7" id="KW-1185">Reference proteome</keyword>
<keyword evidence="2" id="KW-0812">Transmembrane</keyword>
<feature type="transmembrane region" description="Helical" evidence="2">
    <location>
        <begin position="25"/>
        <end position="43"/>
    </location>
</feature>
<dbReference type="SMART" id="SM00091">
    <property type="entry name" value="PAS"/>
    <property type="match status" value="1"/>
</dbReference>
<dbReference type="InterPro" id="IPR035919">
    <property type="entry name" value="EAL_sf"/>
</dbReference>
<dbReference type="PROSITE" id="PS50887">
    <property type="entry name" value="GGDEF"/>
    <property type="match status" value="1"/>
</dbReference>
<dbReference type="InterPro" id="IPR013656">
    <property type="entry name" value="PAS_4"/>
</dbReference>
<name>A0ABS2VYM8_STRAS</name>
<dbReference type="SUPFAM" id="SSF55785">
    <property type="entry name" value="PYP-like sensor domain (PAS domain)"/>
    <property type="match status" value="1"/>
</dbReference>
<dbReference type="InterPro" id="IPR035965">
    <property type="entry name" value="PAS-like_dom_sf"/>
</dbReference>
<evidence type="ECO:0000313" key="6">
    <source>
        <dbReference type="EMBL" id="MBN0048234.1"/>
    </source>
</evidence>
<dbReference type="PANTHER" id="PTHR44757:SF2">
    <property type="entry name" value="BIOFILM ARCHITECTURE MAINTENANCE PROTEIN MBAA"/>
    <property type="match status" value="1"/>
</dbReference>
<evidence type="ECO:0000256" key="1">
    <source>
        <dbReference type="SAM" id="MobiDB-lite"/>
    </source>
</evidence>
<gene>
    <name evidence="6" type="ORF">JS756_29820</name>
</gene>
<dbReference type="NCBIfam" id="TIGR00254">
    <property type="entry name" value="GGDEF"/>
    <property type="match status" value="1"/>
</dbReference>
<dbReference type="Gene3D" id="3.20.20.450">
    <property type="entry name" value="EAL domain"/>
    <property type="match status" value="1"/>
</dbReference>
<evidence type="ECO:0000259" key="5">
    <source>
        <dbReference type="PROSITE" id="PS50887"/>
    </source>
</evidence>
<dbReference type="CDD" id="cd01949">
    <property type="entry name" value="GGDEF"/>
    <property type="match status" value="1"/>
</dbReference>
<dbReference type="Gene3D" id="3.30.450.20">
    <property type="entry name" value="PAS domain"/>
    <property type="match status" value="1"/>
</dbReference>
<evidence type="ECO:0000259" key="3">
    <source>
        <dbReference type="PROSITE" id="PS50112"/>
    </source>
</evidence>
<dbReference type="SMART" id="SM00267">
    <property type="entry name" value="GGDEF"/>
    <property type="match status" value="1"/>
</dbReference>
<dbReference type="Pfam" id="PF00990">
    <property type="entry name" value="GGDEF"/>
    <property type="match status" value="1"/>
</dbReference>
<feature type="transmembrane region" description="Helical" evidence="2">
    <location>
        <begin position="184"/>
        <end position="205"/>
    </location>
</feature>
<dbReference type="RefSeq" id="WP_205386361.1">
    <property type="nucleotide sequence ID" value="NZ_JAFFZS010000035.1"/>
</dbReference>
<dbReference type="InterPro" id="IPR001633">
    <property type="entry name" value="EAL_dom"/>
</dbReference>
<dbReference type="CDD" id="cd01948">
    <property type="entry name" value="EAL"/>
    <property type="match status" value="1"/>
</dbReference>
<feature type="transmembrane region" description="Helical" evidence="2">
    <location>
        <begin position="282"/>
        <end position="304"/>
    </location>
</feature>
<dbReference type="InterPro" id="IPR000014">
    <property type="entry name" value="PAS"/>
</dbReference>
<feature type="transmembrane region" description="Helical" evidence="2">
    <location>
        <begin position="116"/>
        <end position="134"/>
    </location>
</feature>
<dbReference type="SUPFAM" id="SSF141868">
    <property type="entry name" value="EAL domain-like"/>
    <property type="match status" value="1"/>
</dbReference>
<feature type="transmembrane region" description="Helical" evidence="2">
    <location>
        <begin position="91"/>
        <end position="109"/>
    </location>
</feature>
<proteinExistence type="predicted"/>
<dbReference type="InterPro" id="IPR029787">
    <property type="entry name" value="Nucleotide_cyclase"/>
</dbReference>
<dbReference type="Pfam" id="PF08448">
    <property type="entry name" value="PAS_4"/>
    <property type="match status" value="1"/>
</dbReference>
<dbReference type="InterPro" id="IPR043128">
    <property type="entry name" value="Rev_trsase/Diguanyl_cyclase"/>
</dbReference>
<keyword evidence="2" id="KW-1133">Transmembrane helix</keyword>
<feature type="transmembrane region" description="Helical" evidence="2">
    <location>
        <begin position="50"/>
        <end position="71"/>
    </location>
</feature>
<protein>
    <submittedName>
        <fullName evidence="6">EAL domain-containing protein</fullName>
    </submittedName>
</protein>
<reference evidence="6 7" key="1">
    <citation type="submission" date="2021-02" db="EMBL/GenBank/DDBJ databases">
        <title>Whole genome sequencing of Streptomyces actuosus VRA1.</title>
        <authorList>
            <person name="Sen G."/>
            <person name="Sen A."/>
        </authorList>
    </citation>
    <scope>NUCLEOTIDE SEQUENCE [LARGE SCALE GENOMIC DNA]</scope>
    <source>
        <strain evidence="6 7">VRA1</strain>
    </source>
</reference>
<dbReference type="InterPro" id="IPR000160">
    <property type="entry name" value="GGDEF_dom"/>
</dbReference>
<sequence>MATCVALVGVVTALGATFSELRAPLWAVAGLTAVVAVLTGVRVHRPGHRWPWGMLAAALLALTAGDAYHNAQLTYSPGPDAFPSPSDACHLAVYPLLATALFGLVRYRWADHDLPGTLDTLIVTVGLALPAWVYLMEPLARPEGLTWPQEAVRILYALGDVLVLALLVRLLAPRPGSRRNRSVHLLVLGTLTLLCFDVAYGAHRIAGHGEAAAPLGVGGIVFCTAYGLAALHPSMVELTASEPRSPSLPPPWRQLLPAGATLIAPAVLAHEALEGDVHEVRVVAAFSALLFLLVILRLGAMVTAHREIVVRERELRTASAALRAAAWPQDIARACDAAVGALLGPKVPHATVLLPARDSVVLHPLLRPAGTANRGGAQSAGPRGDGPAGPARCLDVMVPVPALGPVLAERLGGLPMALLCPLVQPEQPPGGELPDLLVAAGPERRLTEIRDSLGILASHAGLATERLALRNEIIRNENEAYFRTLVHNASDVILIVNEDTTVRYASPSARAVFGRADLTGTRLRELVDPPDRGQVGRTLAALDEDGRQEVHDHWWVTPTPQDAERVEHIEVEVRCRDLRHDTTVAGLVVTLRDVTEQRRLEYELTQRAFHDPLTGLPNRTLLLERAERALMRARRDPAVTCLLFIDLDDFKNVNDTLGHSVGDRLLCVVGERLSRMLRRSDTAARLGGDEFAVLMEDVKQSLDAELLAAQVIQTLSQPFQLSGDLVNVSASVGVATARDSTDAHELLGLADLALYAAKAAGKRQWRRFRPQQRIRRVERHELQARLNEAVSRGQFTLRYQPVVDLATGDVAGFEALVRWRHSRYGLVSPDQFIPLAEETGQISPLGAWVLHHAAADIARLRHISRASAAPYVSVNVSAHQWRGAEFLGEVCGALDAAGLAPGALLLEITESVLMQRDRELDRLVREMKDLGVRIAVDDFGSGFSSLRYLREFPVDVLKIDKTFVDDIAYNTRQVALVQGIVHLADTLGLEVIAEGIEEPAQQELLAGIGCRFGQGYLFATPMTVEQGEEVLRRRGGDGRPEGSGAWPCPTEEL</sequence>
<feature type="compositionally biased region" description="Basic and acidic residues" evidence="1">
    <location>
        <begin position="1031"/>
        <end position="1040"/>
    </location>
</feature>
<dbReference type="EMBL" id="JAFFZS010000035">
    <property type="protein sequence ID" value="MBN0048234.1"/>
    <property type="molecule type" value="Genomic_DNA"/>
</dbReference>
<evidence type="ECO:0000313" key="7">
    <source>
        <dbReference type="Proteomes" id="UP000788262"/>
    </source>
</evidence>
<accession>A0ABS2VYM8</accession>
<comment type="caution">
    <text evidence="6">The sequence shown here is derived from an EMBL/GenBank/DDBJ whole genome shotgun (WGS) entry which is preliminary data.</text>
</comment>
<dbReference type="PANTHER" id="PTHR44757">
    <property type="entry name" value="DIGUANYLATE CYCLASE DGCP"/>
    <property type="match status" value="1"/>
</dbReference>
<evidence type="ECO:0000256" key="2">
    <source>
        <dbReference type="SAM" id="Phobius"/>
    </source>
</evidence>
<feature type="domain" description="EAL" evidence="4">
    <location>
        <begin position="779"/>
        <end position="1035"/>
    </location>
</feature>
<evidence type="ECO:0000259" key="4">
    <source>
        <dbReference type="PROSITE" id="PS50883"/>
    </source>
</evidence>
<feature type="transmembrane region" description="Helical" evidence="2">
    <location>
        <begin position="154"/>
        <end position="172"/>
    </location>
</feature>
<dbReference type="NCBIfam" id="TIGR00229">
    <property type="entry name" value="sensory_box"/>
    <property type="match status" value="1"/>
</dbReference>
<feature type="region of interest" description="Disordered" evidence="1">
    <location>
        <begin position="1031"/>
        <end position="1053"/>
    </location>
</feature>
<keyword evidence="2" id="KW-0472">Membrane</keyword>
<dbReference type="PROSITE" id="PS50883">
    <property type="entry name" value="EAL"/>
    <property type="match status" value="1"/>
</dbReference>
<dbReference type="SMART" id="SM00052">
    <property type="entry name" value="EAL"/>
    <property type="match status" value="1"/>
</dbReference>
<feature type="domain" description="GGDEF" evidence="5">
    <location>
        <begin position="638"/>
        <end position="770"/>
    </location>
</feature>
<dbReference type="CDD" id="cd00130">
    <property type="entry name" value="PAS"/>
    <property type="match status" value="1"/>
</dbReference>
<organism evidence="6 7">
    <name type="scientific">Streptomyces actuosus</name>
    <dbReference type="NCBI Taxonomy" id="1885"/>
    <lineage>
        <taxon>Bacteria</taxon>
        <taxon>Bacillati</taxon>
        <taxon>Actinomycetota</taxon>
        <taxon>Actinomycetes</taxon>
        <taxon>Kitasatosporales</taxon>
        <taxon>Streptomycetaceae</taxon>
        <taxon>Streptomyces</taxon>
    </lineage>
</organism>
<dbReference type="Proteomes" id="UP000788262">
    <property type="component" value="Unassembled WGS sequence"/>
</dbReference>
<dbReference type="PROSITE" id="PS50112">
    <property type="entry name" value="PAS"/>
    <property type="match status" value="1"/>
</dbReference>
<dbReference type="SUPFAM" id="SSF55073">
    <property type="entry name" value="Nucleotide cyclase"/>
    <property type="match status" value="1"/>
</dbReference>
<dbReference type="Gene3D" id="3.30.70.270">
    <property type="match status" value="1"/>
</dbReference>
<feature type="transmembrane region" description="Helical" evidence="2">
    <location>
        <begin position="211"/>
        <end position="231"/>
    </location>
</feature>
<feature type="domain" description="PAS" evidence="3">
    <location>
        <begin position="478"/>
        <end position="514"/>
    </location>
</feature>
<dbReference type="Pfam" id="PF00563">
    <property type="entry name" value="EAL"/>
    <property type="match status" value="1"/>
</dbReference>